<feature type="transmembrane region" description="Helical" evidence="7">
    <location>
        <begin position="124"/>
        <end position="144"/>
    </location>
</feature>
<keyword evidence="9" id="KW-1185">Reference proteome</keyword>
<feature type="transmembrane region" description="Helical" evidence="7">
    <location>
        <begin position="280"/>
        <end position="299"/>
    </location>
</feature>
<gene>
    <name evidence="8" type="ORF">KB874_09385</name>
</gene>
<feature type="transmembrane region" description="Helical" evidence="7">
    <location>
        <begin position="164"/>
        <end position="185"/>
    </location>
</feature>
<evidence type="ECO:0000313" key="8">
    <source>
        <dbReference type="EMBL" id="MBS0124349.1"/>
    </source>
</evidence>
<evidence type="ECO:0000313" key="9">
    <source>
        <dbReference type="Proteomes" id="UP000681356"/>
    </source>
</evidence>
<feature type="transmembrane region" description="Helical" evidence="7">
    <location>
        <begin position="224"/>
        <end position="245"/>
    </location>
</feature>
<dbReference type="RefSeq" id="WP_212536301.1">
    <property type="nucleotide sequence ID" value="NZ_JAGTUU010000003.1"/>
</dbReference>
<keyword evidence="3" id="KW-1003">Cell membrane</keyword>
<sequence length="300" mass="31686">MLTILIHDILPIFAMPALGFLLGRFALISLQEAAAVNRVAFLVLQPPLIFPMIAGIDFATFPFATMAVYFACEVVAFVATYVLARIVLRRPHAEAWLLGMAVIFVNSFLYILPIAQLIHGEAGAGPVSAVVAVDATIWFSFFIVTTDLSTRGGTGLRRTARRIALNPVLLAILAGLVFALLHLQIPDPALTAMRFAGGGAAPMALFALGVILSTTPLRPDRTVATIAGLKLLAFPALIWLALGAVDAPPDWSALLLLTAAGPSGASPFALALLYRIDTRAIAPVIVWTSLLSLVSLAALA</sequence>
<keyword evidence="2" id="KW-0813">Transport</keyword>
<dbReference type="GO" id="GO:0016020">
    <property type="term" value="C:membrane"/>
    <property type="evidence" value="ECO:0007669"/>
    <property type="project" value="UniProtKB-SubCell"/>
</dbReference>
<keyword evidence="4 7" id="KW-0812">Transmembrane</keyword>
<comment type="subcellular location">
    <subcellularLocation>
        <location evidence="1">Membrane</location>
        <topology evidence="1">Multi-pass membrane protein</topology>
    </subcellularLocation>
</comment>
<name>A0A8J7WDB6_9RHOB</name>
<protein>
    <submittedName>
        <fullName evidence="8">AEC family transporter</fullName>
    </submittedName>
</protein>
<evidence type="ECO:0000256" key="6">
    <source>
        <dbReference type="ARBA" id="ARBA00023136"/>
    </source>
</evidence>
<organism evidence="8 9">
    <name type="scientific">Thetidibacter halocola</name>
    <dbReference type="NCBI Taxonomy" id="2827239"/>
    <lineage>
        <taxon>Bacteria</taxon>
        <taxon>Pseudomonadati</taxon>
        <taxon>Pseudomonadota</taxon>
        <taxon>Alphaproteobacteria</taxon>
        <taxon>Rhodobacterales</taxon>
        <taxon>Roseobacteraceae</taxon>
        <taxon>Thetidibacter</taxon>
    </lineage>
</organism>
<feature type="transmembrane region" description="Helical" evidence="7">
    <location>
        <begin position="95"/>
        <end position="118"/>
    </location>
</feature>
<dbReference type="PANTHER" id="PTHR36838">
    <property type="entry name" value="AUXIN EFFLUX CARRIER FAMILY PROTEIN"/>
    <property type="match status" value="1"/>
</dbReference>
<evidence type="ECO:0000256" key="7">
    <source>
        <dbReference type="SAM" id="Phobius"/>
    </source>
</evidence>
<feature type="transmembrane region" description="Helical" evidence="7">
    <location>
        <begin position="191"/>
        <end position="212"/>
    </location>
</feature>
<accession>A0A8J7WDB6</accession>
<feature type="transmembrane region" description="Helical" evidence="7">
    <location>
        <begin position="39"/>
        <end position="61"/>
    </location>
</feature>
<feature type="transmembrane region" description="Helical" evidence="7">
    <location>
        <begin position="251"/>
        <end position="273"/>
    </location>
</feature>
<keyword evidence="5 7" id="KW-1133">Transmembrane helix</keyword>
<dbReference type="EMBL" id="JAGTUU010000003">
    <property type="protein sequence ID" value="MBS0124349.1"/>
    <property type="molecule type" value="Genomic_DNA"/>
</dbReference>
<evidence type="ECO:0000256" key="2">
    <source>
        <dbReference type="ARBA" id="ARBA00022448"/>
    </source>
</evidence>
<dbReference type="Pfam" id="PF03547">
    <property type="entry name" value="Mem_trans"/>
    <property type="match status" value="2"/>
</dbReference>
<evidence type="ECO:0000256" key="1">
    <source>
        <dbReference type="ARBA" id="ARBA00004141"/>
    </source>
</evidence>
<comment type="caution">
    <text evidence="8">The sequence shown here is derived from an EMBL/GenBank/DDBJ whole genome shotgun (WGS) entry which is preliminary data.</text>
</comment>
<proteinExistence type="predicted"/>
<dbReference type="Proteomes" id="UP000681356">
    <property type="component" value="Unassembled WGS sequence"/>
</dbReference>
<evidence type="ECO:0000256" key="5">
    <source>
        <dbReference type="ARBA" id="ARBA00022989"/>
    </source>
</evidence>
<dbReference type="GO" id="GO:0055085">
    <property type="term" value="P:transmembrane transport"/>
    <property type="evidence" value="ECO:0007669"/>
    <property type="project" value="InterPro"/>
</dbReference>
<dbReference type="InterPro" id="IPR004776">
    <property type="entry name" value="Mem_transp_PIN-like"/>
</dbReference>
<evidence type="ECO:0000256" key="3">
    <source>
        <dbReference type="ARBA" id="ARBA00022475"/>
    </source>
</evidence>
<reference evidence="8" key="1">
    <citation type="submission" date="2021-04" db="EMBL/GenBank/DDBJ databases">
        <authorList>
            <person name="Yoon J."/>
        </authorList>
    </citation>
    <scope>NUCLEOTIDE SEQUENCE</scope>
    <source>
        <strain evidence="8">KMU-90</strain>
    </source>
</reference>
<feature type="transmembrane region" description="Helical" evidence="7">
    <location>
        <begin position="6"/>
        <end position="27"/>
    </location>
</feature>
<feature type="transmembrane region" description="Helical" evidence="7">
    <location>
        <begin position="67"/>
        <end position="88"/>
    </location>
</feature>
<dbReference type="PANTHER" id="PTHR36838:SF3">
    <property type="entry name" value="TRANSPORTER AUXIN EFFLUX CARRIER EC FAMILY"/>
    <property type="match status" value="1"/>
</dbReference>
<evidence type="ECO:0000256" key="4">
    <source>
        <dbReference type="ARBA" id="ARBA00022692"/>
    </source>
</evidence>
<keyword evidence="6 7" id="KW-0472">Membrane</keyword>
<dbReference type="AlphaFoldDB" id="A0A8J7WDB6"/>